<keyword evidence="1" id="KW-1133">Transmembrane helix</keyword>
<protein>
    <submittedName>
        <fullName evidence="2">Uncharacterized protein</fullName>
    </submittedName>
</protein>
<feature type="transmembrane region" description="Helical" evidence="1">
    <location>
        <begin position="26"/>
        <end position="49"/>
    </location>
</feature>
<dbReference type="Proteomes" id="UP001600064">
    <property type="component" value="Unassembled WGS sequence"/>
</dbReference>
<dbReference type="GeneID" id="98125000"/>
<dbReference type="EMBL" id="JAZGUE010000003">
    <property type="protein sequence ID" value="KAL2269078.1"/>
    <property type="molecule type" value="Genomic_DNA"/>
</dbReference>
<accession>A0ABR4DFD9</accession>
<evidence type="ECO:0000256" key="1">
    <source>
        <dbReference type="SAM" id="Phobius"/>
    </source>
</evidence>
<organism evidence="2 3">
    <name type="scientific">Remersonia thermophila</name>
    <dbReference type="NCBI Taxonomy" id="72144"/>
    <lineage>
        <taxon>Eukaryota</taxon>
        <taxon>Fungi</taxon>
        <taxon>Dikarya</taxon>
        <taxon>Ascomycota</taxon>
        <taxon>Pezizomycotina</taxon>
        <taxon>Sordariomycetes</taxon>
        <taxon>Sordariomycetidae</taxon>
        <taxon>Sordariales</taxon>
        <taxon>Sordariales incertae sedis</taxon>
        <taxon>Remersonia</taxon>
    </lineage>
</organism>
<evidence type="ECO:0000313" key="3">
    <source>
        <dbReference type="Proteomes" id="UP001600064"/>
    </source>
</evidence>
<reference evidence="2 3" key="1">
    <citation type="journal article" date="2024" name="Commun. Biol.">
        <title>Comparative genomic analysis of thermophilic fungi reveals convergent evolutionary adaptations and gene losses.</title>
        <authorList>
            <person name="Steindorff A.S."/>
            <person name="Aguilar-Pontes M.V."/>
            <person name="Robinson A.J."/>
            <person name="Andreopoulos B."/>
            <person name="LaButti K."/>
            <person name="Kuo A."/>
            <person name="Mondo S."/>
            <person name="Riley R."/>
            <person name="Otillar R."/>
            <person name="Haridas S."/>
            <person name="Lipzen A."/>
            <person name="Grimwood J."/>
            <person name="Schmutz J."/>
            <person name="Clum A."/>
            <person name="Reid I.D."/>
            <person name="Moisan M.C."/>
            <person name="Butler G."/>
            <person name="Nguyen T.T.M."/>
            <person name="Dewar K."/>
            <person name="Conant G."/>
            <person name="Drula E."/>
            <person name="Henrissat B."/>
            <person name="Hansel C."/>
            <person name="Singer S."/>
            <person name="Hutchinson M.I."/>
            <person name="de Vries R.P."/>
            <person name="Natvig D.O."/>
            <person name="Powell A.J."/>
            <person name="Tsang A."/>
            <person name="Grigoriev I.V."/>
        </authorList>
    </citation>
    <scope>NUCLEOTIDE SEQUENCE [LARGE SCALE GENOMIC DNA]</scope>
    <source>
        <strain evidence="2 3">ATCC 22073</strain>
    </source>
</reference>
<dbReference type="RefSeq" id="XP_070867802.1">
    <property type="nucleotide sequence ID" value="XM_071010356.1"/>
</dbReference>
<keyword evidence="1" id="KW-0472">Membrane</keyword>
<comment type="caution">
    <text evidence="2">The sequence shown here is derived from an EMBL/GenBank/DDBJ whole genome shotgun (WGS) entry which is preliminary data.</text>
</comment>
<keyword evidence="3" id="KW-1185">Reference proteome</keyword>
<proteinExistence type="predicted"/>
<sequence length="159" mass="18261">MPFTMIPRDYDVLLGFGCCIGRPPGWVLFFFFFFFFFFLRLAGIFFPFVRSGFGSLSGRWGRTLTSGVWDQMEEPCLGLRTYTSWQEWAQGMWKRRKGGRAGMGNHVGLMTPHRIDIVLTSLTGYPSEHQGNERASLFPGYNEVHRSFGRGRRHGFPTG</sequence>
<gene>
    <name evidence="2" type="ORF">VTJ83DRAFT_3924</name>
</gene>
<keyword evidence="1" id="KW-0812">Transmembrane</keyword>
<evidence type="ECO:0000313" key="2">
    <source>
        <dbReference type="EMBL" id="KAL2269078.1"/>
    </source>
</evidence>
<name>A0ABR4DFD9_9PEZI</name>